<dbReference type="PANTHER" id="PTHR33495:SF2">
    <property type="entry name" value="ANTI-SIGMA FACTOR ANTAGONIST TM_1081-RELATED"/>
    <property type="match status" value="1"/>
</dbReference>
<dbReference type="PROSITE" id="PS50801">
    <property type="entry name" value="STAS"/>
    <property type="match status" value="1"/>
</dbReference>
<protein>
    <submittedName>
        <fullName evidence="3">Anti-anti-sigma factor</fullName>
    </submittedName>
</protein>
<feature type="domain" description="STAS" evidence="2">
    <location>
        <begin position="1"/>
        <end position="110"/>
    </location>
</feature>
<proteinExistence type="inferred from homology"/>
<dbReference type="InterPro" id="IPR036513">
    <property type="entry name" value="STAS_dom_sf"/>
</dbReference>
<evidence type="ECO:0000313" key="3">
    <source>
        <dbReference type="EMBL" id="PAV03682.1"/>
    </source>
</evidence>
<reference evidence="3 4" key="1">
    <citation type="journal article" date="2017" name="BMC Genomics">
        <title>Genomic analysis of methanogenic archaea reveals a shift towards energy conservation.</title>
        <authorList>
            <person name="Gilmore S.P."/>
            <person name="Henske J.K."/>
            <person name="Sexton J.A."/>
            <person name="Solomon K.V."/>
            <person name="Seppala S."/>
            <person name="Yoo J.I."/>
            <person name="Huyett L.M."/>
            <person name="Pressman A."/>
            <person name="Cogan J.Z."/>
            <person name="Kivenson V."/>
            <person name="Peng X."/>
            <person name="Tan Y."/>
            <person name="Valentine D.L."/>
            <person name="O'Malley M.A."/>
        </authorList>
    </citation>
    <scope>NUCLEOTIDE SEQUENCE [LARGE SCALE GENOMIC DNA]</scope>
    <source>
        <strain evidence="3 4">M.o.H.</strain>
    </source>
</reference>
<sequence length="112" mass="12661">MKITEKIDDNICKLFLDGKLHAYHSIELEKCVNRVIHSGCTCLLLNFKGVDYISSSGLRVVLSSLKQLKKSGGKMVLSNLHPYVMEVFEISGFKQIFEIYGSEEEALKSFEV</sequence>
<dbReference type="GO" id="GO:0043856">
    <property type="term" value="F:anti-sigma factor antagonist activity"/>
    <property type="evidence" value="ECO:0007669"/>
    <property type="project" value="InterPro"/>
</dbReference>
<dbReference type="InterPro" id="IPR003658">
    <property type="entry name" value="Anti-sigma_ant"/>
</dbReference>
<comment type="caution">
    <text evidence="3">The sequence shown here is derived from an EMBL/GenBank/DDBJ whole genome shotgun (WGS) entry which is preliminary data.</text>
</comment>
<dbReference type="Gene3D" id="3.30.750.24">
    <property type="entry name" value="STAS domain"/>
    <property type="match status" value="1"/>
</dbReference>
<evidence type="ECO:0000256" key="1">
    <source>
        <dbReference type="ARBA" id="ARBA00009013"/>
    </source>
</evidence>
<accession>A0A2A2H2R7</accession>
<dbReference type="OrthoDB" id="70392at2157"/>
<dbReference type="SUPFAM" id="SSF52091">
    <property type="entry name" value="SpoIIaa-like"/>
    <property type="match status" value="1"/>
</dbReference>
<name>A0A2A2H2R7_METBR</name>
<dbReference type="Proteomes" id="UP000217784">
    <property type="component" value="Unassembled WGS sequence"/>
</dbReference>
<dbReference type="PANTHER" id="PTHR33495">
    <property type="entry name" value="ANTI-SIGMA FACTOR ANTAGONIST TM_1081-RELATED-RELATED"/>
    <property type="match status" value="1"/>
</dbReference>
<dbReference type="NCBIfam" id="TIGR00377">
    <property type="entry name" value="ant_ant_sig"/>
    <property type="match status" value="1"/>
</dbReference>
<dbReference type="RefSeq" id="WP_069583184.1">
    <property type="nucleotide sequence ID" value="NZ_LMVM01000037.1"/>
</dbReference>
<comment type="similarity">
    <text evidence="1">Belongs to the anti-sigma-factor antagonist family.</text>
</comment>
<dbReference type="EMBL" id="LMVM01000037">
    <property type="protein sequence ID" value="PAV03682.1"/>
    <property type="molecule type" value="Genomic_DNA"/>
</dbReference>
<organism evidence="3 4">
    <name type="scientific">Methanobacterium bryantii</name>
    <dbReference type="NCBI Taxonomy" id="2161"/>
    <lineage>
        <taxon>Archaea</taxon>
        <taxon>Methanobacteriati</taxon>
        <taxon>Methanobacteriota</taxon>
        <taxon>Methanomada group</taxon>
        <taxon>Methanobacteria</taxon>
        <taxon>Methanobacteriales</taxon>
        <taxon>Methanobacteriaceae</taxon>
        <taxon>Methanobacterium</taxon>
    </lineage>
</organism>
<dbReference type="AlphaFoldDB" id="A0A2A2H2R7"/>
<dbReference type="CDD" id="cd07043">
    <property type="entry name" value="STAS_anti-anti-sigma_factors"/>
    <property type="match status" value="1"/>
</dbReference>
<dbReference type="InterPro" id="IPR002645">
    <property type="entry name" value="STAS_dom"/>
</dbReference>
<dbReference type="Pfam" id="PF01740">
    <property type="entry name" value="STAS"/>
    <property type="match status" value="1"/>
</dbReference>
<evidence type="ECO:0000313" key="4">
    <source>
        <dbReference type="Proteomes" id="UP000217784"/>
    </source>
</evidence>
<evidence type="ECO:0000259" key="2">
    <source>
        <dbReference type="PROSITE" id="PS50801"/>
    </source>
</evidence>
<gene>
    <name evidence="3" type="ORF">ASJ80_01575</name>
</gene>
<keyword evidence="4" id="KW-1185">Reference proteome</keyword>